<dbReference type="PANTHER" id="PTHR39452">
    <property type="entry name" value="CHEY-P PHOSPHATASE CHEX"/>
    <property type="match status" value="1"/>
</dbReference>
<dbReference type="RefSeq" id="WP_271021981.1">
    <property type="nucleotide sequence ID" value="NZ_JAQHXR010000007.1"/>
</dbReference>
<protein>
    <submittedName>
        <fullName evidence="3">Chemotaxis protein CheX</fullName>
    </submittedName>
</protein>
<dbReference type="PANTHER" id="PTHR39452:SF1">
    <property type="entry name" value="CHEY-P PHOSPHATASE CHEX"/>
    <property type="match status" value="1"/>
</dbReference>
<evidence type="ECO:0000259" key="2">
    <source>
        <dbReference type="Pfam" id="PF13690"/>
    </source>
</evidence>
<dbReference type="Gene3D" id="3.40.1550.10">
    <property type="entry name" value="CheC-like"/>
    <property type="match status" value="1"/>
</dbReference>
<dbReference type="InterPro" id="IPR028051">
    <property type="entry name" value="CheX-like_dom"/>
</dbReference>
<organism evidence="3 4">
    <name type="scientific">Helicobacter ibis</name>
    <dbReference type="NCBI Taxonomy" id="2962633"/>
    <lineage>
        <taxon>Bacteria</taxon>
        <taxon>Pseudomonadati</taxon>
        <taxon>Campylobacterota</taxon>
        <taxon>Epsilonproteobacteria</taxon>
        <taxon>Campylobacterales</taxon>
        <taxon>Helicobacteraceae</taxon>
        <taxon>Helicobacter</taxon>
    </lineage>
</organism>
<dbReference type="InterPro" id="IPR038756">
    <property type="entry name" value="CheX-like"/>
</dbReference>
<dbReference type="EMBL" id="JAQHXR010000007">
    <property type="protein sequence ID" value="MDA3969620.1"/>
    <property type="molecule type" value="Genomic_DNA"/>
</dbReference>
<dbReference type="CDD" id="cd17906">
    <property type="entry name" value="CheX"/>
    <property type="match status" value="1"/>
</dbReference>
<dbReference type="Proteomes" id="UP001210261">
    <property type="component" value="Unassembled WGS sequence"/>
</dbReference>
<keyword evidence="1" id="KW-0145">Chemotaxis</keyword>
<gene>
    <name evidence="3" type="ORF">PF021_08075</name>
</gene>
<keyword evidence="4" id="KW-1185">Reference proteome</keyword>
<dbReference type="InterPro" id="IPR028976">
    <property type="entry name" value="CheC-like_sf"/>
</dbReference>
<comment type="caution">
    <text evidence="3">The sequence shown here is derived from an EMBL/GenBank/DDBJ whole genome shotgun (WGS) entry which is preliminary data.</text>
</comment>
<name>A0ABT4VFX1_9HELI</name>
<sequence length="464" mass="51869">MRPVIKHDIAVYTPDVNLEMKQAKEICEILVSNCATIRSLSLKAVYFSFEHVSSFDEGAVILIAKSLLAMQTKVSIVVAFVGYNDEQFPKLKALFPNKSLPLFRTEAMANLLLGLKLPPLNQDIIYYEPDGMIQTLISKELEAKGYNVIFVNSAGEFSQKRKQFEDKALYIYDIYFDVMGNFIPITINNGIVTYTLYKKVDKTVSLYFNVQAHNSRLREGYKIFIFDATETTDFNLAALDFIMSLALNNVKFEACIAICGLKAQLDRDKVELCNRSHVFFFNSVEECRSNPKIQELAKEHQKLEQKRKGLTKHLVAQLPVFINAAVETLTSLTGGEAKRTDYKVTTYNKVGNADIMGGMITFEGDISGIVALCLSKELVQEASVMILGEECQSDGELLDVILEFTNIIAGRSKAVLSESNISIGISLPKACKSEDEIAEILSDKQGVQINLLFNNKPLVLFLAH</sequence>
<feature type="domain" description="Chemotaxis phosphatase CheX-like" evidence="2">
    <location>
        <begin position="357"/>
        <end position="449"/>
    </location>
</feature>
<evidence type="ECO:0000313" key="4">
    <source>
        <dbReference type="Proteomes" id="UP001210261"/>
    </source>
</evidence>
<proteinExistence type="predicted"/>
<reference evidence="3 4" key="1">
    <citation type="submission" date="2023-01" db="EMBL/GenBank/DDBJ databases">
        <title>Description of Helicobacter ibis sp. nov. isolated from faecal droppings of black-faced ibis (Theristicus melanopis).</title>
        <authorList>
            <person name="Lopez-Cantillo M."/>
            <person name="Vidal-Veuthey B."/>
            <person name="Mella A."/>
            <person name="De La Haba R."/>
            <person name="Collado L."/>
        </authorList>
    </citation>
    <scope>NUCLEOTIDE SEQUENCE [LARGE SCALE GENOMIC DNA]</scope>
    <source>
        <strain evidence="3 4">A82</strain>
    </source>
</reference>
<dbReference type="Pfam" id="PF13690">
    <property type="entry name" value="CheX"/>
    <property type="match status" value="1"/>
</dbReference>
<evidence type="ECO:0000313" key="3">
    <source>
        <dbReference type="EMBL" id="MDA3969620.1"/>
    </source>
</evidence>
<dbReference type="SUPFAM" id="SSF103039">
    <property type="entry name" value="CheC-like"/>
    <property type="match status" value="1"/>
</dbReference>
<accession>A0ABT4VFX1</accession>
<evidence type="ECO:0000256" key="1">
    <source>
        <dbReference type="ARBA" id="ARBA00022500"/>
    </source>
</evidence>